<organism evidence="1 2">
    <name type="scientific">Rotaria magnacalcarata</name>
    <dbReference type="NCBI Taxonomy" id="392030"/>
    <lineage>
        <taxon>Eukaryota</taxon>
        <taxon>Metazoa</taxon>
        <taxon>Spiralia</taxon>
        <taxon>Gnathifera</taxon>
        <taxon>Rotifera</taxon>
        <taxon>Eurotatoria</taxon>
        <taxon>Bdelloidea</taxon>
        <taxon>Philodinida</taxon>
        <taxon>Philodinidae</taxon>
        <taxon>Rotaria</taxon>
    </lineage>
</organism>
<name>A0A8S2TCJ7_9BILA</name>
<accession>A0A8S2TCJ7</accession>
<dbReference type="AlphaFoldDB" id="A0A8S2TCJ7"/>
<protein>
    <submittedName>
        <fullName evidence="1">Uncharacterized protein</fullName>
    </submittedName>
</protein>
<gene>
    <name evidence="1" type="ORF">SMN809_LOCUS24973</name>
</gene>
<reference evidence="1" key="1">
    <citation type="submission" date="2021-02" db="EMBL/GenBank/DDBJ databases">
        <authorList>
            <person name="Nowell W R."/>
        </authorList>
    </citation>
    <scope>NUCLEOTIDE SEQUENCE</scope>
</reference>
<comment type="caution">
    <text evidence="1">The sequence shown here is derived from an EMBL/GenBank/DDBJ whole genome shotgun (WGS) entry which is preliminary data.</text>
</comment>
<feature type="non-terminal residue" evidence="1">
    <location>
        <position position="1"/>
    </location>
</feature>
<dbReference type="EMBL" id="CAJOBI010031371">
    <property type="protein sequence ID" value="CAF4274363.1"/>
    <property type="molecule type" value="Genomic_DNA"/>
</dbReference>
<proteinExistence type="predicted"/>
<dbReference type="Proteomes" id="UP000676336">
    <property type="component" value="Unassembled WGS sequence"/>
</dbReference>
<evidence type="ECO:0000313" key="2">
    <source>
        <dbReference type="Proteomes" id="UP000676336"/>
    </source>
</evidence>
<sequence length="49" mass="6014">MHLIEKDNNDEEYLEKLKYSTIKLLPDNENNKKTVEFTFEKRRGEVEQR</sequence>
<evidence type="ECO:0000313" key="1">
    <source>
        <dbReference type="EMBL" id="CAF4274363.1"/>
    </source>
</evidence>